<dbReference type="GO" id="GO:0006487">
    <property type="term" value="P:protein N-linked glycosylation"/>
    <property type="evidence" value="ECO:0007669"/>
    <property type="project" value="TreeGrafter"/>
</dbReference>
<dbReference type="PROSITE" id="PS51464">
    <property type="entry name" value="SIS"/>
    <property type="match status" value="2"/>
</dbReference>
<dbReference type="NCBIfam" id="NF001484">
    <property type="entry name" value="PRK00331.1"/>
    <property type="match status" value="1"/>
</dbReference>
<dbReference type="SUPFAM" id="SSF53697">
    <property type="entry name" value="SIS domain"/>
    <property type="match status" value="1"/>
</dbReference>
<dbReference type="Gene3D" id="3.40.50.10490">
    <property type="entry name" value="Glucose-6-phosphate isomerase like protein, domain 1"/>
    <property type="match status" value="2"/>
</dbReference>
<dbReference type="GO" id="GO:0097367">
    <property type="term" value="F:carbohydrate derivative binding"/>
    <property type="evidence" value="ECO:0007669"/>
    <property type="project" value="InterPro"/>
</dbReference>
<reference evidence="3" key="1">
    <citation type="journal article" date="2014" name="Front. Microbiol.">
        <title>High frequency of phylogenetically diverse reductive dehalogenase-homologous genes in deep subseafloor sedimentary metagenomes.</title>
        <authorList>
            <person name="Kawai M."/>
            <person name="Futagami T."/>
            <person name="Toyoda A."/>
            <person name="Takaki Y."/>
            <person name="Nishi S."/>
            <person name="Hori S."/>
            <person name="Arai W."/>
            <person name="Tsubouchi T."/>
            <person name="Morono Y."/>
            <person name="Uchiyama I."/>
            <person name="Ito T."/>
            <person name="Fujiyama A."/>
            <person name="Inagaki F."/>
            <person name="Takami H."/>
        </authorList>
    </citation>
    <scope>NUCLEOTIDE SEQUENCE</scope>
    <source>
        <strain evidence="3">Expedition CK06-06</strain>
    </source>
</reference>
<dbReference type="InterPro" id="IPR001347">
    <property type="entry name" value="SIS_dom"/>
</dbReference>
<keyword evidence="1" id="KW-0677">Repeat</keyword>
<name>X1A9G2_9ZZZZ</name>
<dbReference type="InterPro" id="IPR035466">
    <property type="entry name" value="GlmS/AgaS_SIS"/>
</dbReference>
<dbReference type="GO" id="GO:0006002">
    <property type="term" value="P:fructose 6-phosphate metabolic process"/>
    <property type="evidence" value="ECO:0007669"/>
    <property type="project" value="TreeGrafter"/>
</dbReference>
<dbReference type="CDD" id="cd05009">
    <property type="entry name" value="SIS_GlmS_GlmD_2"/>
    <property type="match status" value="1"/>
</dbReference>
<organism evidence="3">
    <name type="scientific">marine sediment metagenome</name>
    <dbReference type="NCBI Taxonomy" id="412755"/>
    <lineage>
        <taxon>unclassified sequences</taxon>
        <taxon>metagenomes</taxon>
        <taxon>ecological metagenomes</taxon>
    </lineage>
</organism>
<dbReference type="Pfam" id="PF01380">
    <property type="entry name" value="SIS"/>
    <property type="match status" value="2"/>
</dbReference>
<protein>
    <recommendedName>
        <fullName evidence="2">SIS domain-containing protein</fullName>
    </recommendedName>
</protein>
<dbReference type="NCBIfam" id="TIGR01135">
    <property type="entry name" value="glmS"/>
    <property type="match status" value="1"/>
</dbReference>
<proteinExistence type="predicted"/>
<accession>X1A9G2</accession>
<dbReference type="FunFam" id="3.40.50.10490:FF:000001">
    <property type="entry name" value="Glutamine--fructose-6-phosphate aminotransferase [isomerizing]"/>
    <property type="match status" value="1"/>
</dbReference>
<dbReference type="AlphaFoldDB" id="X1A9G2"/>
<dbReference type="InterPro" id="IPR005855">
    <property type="entry name" value="GFAT"/>
</dbReference>
<comment type="caution">
    <text evidence="3">The sequence shown here is derived from an EMBL/GenBank/DDBJ whole genome shotgun (WGS) entry which is preliminary data.</text>
</comment>
<dbReference type="EMBL" id="BART01009495">
    <property type="protein sequence ID" value="GAG69353.1"/>
    <property type="molecule type" value="Genomic_DNA"/>
</dbReference>
<dbReference type="InterPro" id="IPR035490">
    <property type="entry name" value="GlmS/FrlB_SIS"/>
</dbReference>
<feature type="domain" description="SIS" evidence="2">
    <location>
        <begin position="180"/>
        <end position="321"/>
    </location>
</feature>
<feature type="domain" description="SIS" evidence="2">
    <location>
        <begin position="8"/>
        <end position="147"/>
    </location>
</feature>
<dbReference type="GO" id="GO:0046349">
    <property type="term" value="P:amino sugar biosynthetic process"/>
    <property type="evidence" value="ECO:0007669"/>
    <property type="project" value="UniProtKB-ARBA"/>
</dbReference>
<evidence type="ECO:0000313" key="3">
    <source>
        <dbReference type="EMBL" id="GAG69353.1"/>
    </source>
</evidence>
<dbReference type="CDD" id="cd05008">
    <property type="entry name" value="SIS_GlmS_GlmD_1"/>
    <property type="match status" value="1"/>
</dbReference>
<dbReference type="GO" id="GO:0005829">
    <property type="term" value="C:cytosol"/>
    <property type="evidence" value="ECO:0007669"/>
    <property type="project" value="TreeGrafter"/>
</dbReference>
<sequence>EFENLRSYRSFLKDIKNIIIVACGTAYYAGLVGKYSIERLARIPVEVDVGSEFRYRKPIIRDKTLIVAISQSGETADTLAAVRNARGNNAKVFSICNVFGSSLARESDAVIYTYAGKETSVASTKAYTAQLMVIYLLGLFLSDLKRSLNKRLIEKYINILKMVPRQQRQIMRNSMKIKVIANRHLNFGAFLYLGRNINFPTALEGALKLKEISYIPAEGYPAGEMKHGPIALIDEYRAVVCIANNSSVYNKMISNIQEILARKGKIVVIATSGNLHIRDYAGEVIFIPKIEEVFSPMLTVVPLQLFAYYMAILKGYDVDKPRNLAKSVTVE</sequence>
<dbReference type="GO" id="GO:0004360">
    <property type="term" value="F:glutamine-fructose-6-phosphate transaminase (isomerizing) activity"/>
    <property type="evidence" value="ECO:0007669"/>
    <property type="project" value="InterPro"/>
</dbReference>
<gene>
    <name evidence="3" type="ORF">S01H4_21031</name>
</gene>
<feature type="non-terminal residue" evidence="3">
    <location>
        <position position="1"/>
    </location>
</feature>
<dbReference type="PANTHER" id="PTHR10937">
    <property type="entry name" value="GLUCOSAMINE--FRUCTOSE-6-PHOSPHATE AMINOTRANSFERASE, ISOMERIZING"/>
    <property type="match status" value="1"/>
</dbReference>
<dbReference type="GO" id="GO:0006047">
    <property type="term" value="P:UDP-N-acetylglucosamine metabolic process"/>
    <property type="evidence" value="ECO:0007669"/>
    <property type="project" value="TreeGrafter"/>
</dbReference>
<dbReference type="PANTHER" id="PTHR10937:SF0">
    <property type="entry name" value="GLUTAMINE--FRUCTOSE-6-PHOSPHATE TRANSAMINASE (ISOMERIZING)"/>
    <property type="match status" value="1"/>
</dbReference>
<evidence type="ECO:0000259" key="2">
    <source>
        <dbReference type="PROSITE" id="PS51464"/>
    </source>
</evidence>
<evidence type="ECO:0000256" key="1">
    <source>
        <dbReference type="ARBA" id="ARBA00022737"/>
    </source>
</evidence>
<dbReference type="InterPro" id="IPR046348">
    <property type="entry name" value="SIS_dom_sf"/>
</dbReference>
<dbReference type="FunFam" id="3.40.50.10490:FF:000002">
    <property type="entry name" value="Glutamine--fructose-6-phosphate aminotransferase [isomerizing]"/>
    <property type="match status" value="1"/>
</dbReference>